<dbReference type="PANTHER" id="PTHR33392">
    <property type="entry name" value="POLYISOPRENYL-TEICHOIC ACID--PEPTIDOGLYCAN TEICHOIC ACID TRANSFERASE TAGU"/>
    <property type="match status" value="1"/>
</dbReference>
<reference evidence="4 5" key="1">
    <citation type="submission" date="2021-06" db="EMBL/GenBank/DDBJ databases">
        <authorList>
            <person name="Sun Q."/>
            <person name="Li D."/>
        </authorList>
    </citation>
    <scope>NUCLEOTIDE SEQUENCE [LARGE SCALE GENOMIC DNA]</scope>
    <source>
        <strain evidence="4 5">MSJ-1</strain>
    </source>
</reference>
<dbReference type="Proteomes" id="UP000783742">
    <property type="component" value="Unassembled WGS sequence"/>
</dbReference>
<feature type="region of interest" description="Disordered" evidence="2">
    <location>
        <begin position="316"/>
        <end position="353"/>
    </location>
</feature>
<dbReference type="Pfam" id="PF03816">
    <property type="entry name" value="LytR_cpsA_psr"/>
    <property type="match status" value="1"/>
</dbReference>
<protein>
    <submittedName>
        <fullName evidence="4">LCP family protein</fullName>
    </submittedName>
</protein>
<comment type="similarity">
    <text evidence="1">Belongs to the LytR/CpsA/Psr (LCP) family.</text>
</comment>
<dbReference type="RefSeq" id="WP_216548297.1">
    <property type="nucleotide sequence ID" value="NZ_JAHLQO010000001.1"/>
</dbReference>
<feature type="compositionally biased region" description="Polar residues" evidence="2">
    <location>
        <begin position="344"/>
        <end position="353"/>
    </location>
</feature>
<evidence type="ECO:0000256" key="2">
    <source>
        <dbReference type="SAM" id="MobiDB-lite"/>
    </source>
</evidence>
<dbReference type="EMBL" id="JAHLQO010000001">
    <property type="protein sequence ID" value="MBU5668518.1"/>
    <property type="molecule type" value="Genomic_DNA"/>
</dbReference>
<name>A0ABS6FGC5_9FIRM</name>
<dbReference type="InterPro" id="IPR050922">
    <property type="entry name" value="LytR/CpsA/Psr_CW_biosynth"/>
</dbReference>
<feature type="compositionally biased region" description="Acidic residues" evidence="2">
    <location>
        <begin position="316"/>
        <end position="325"/>
    </location>
</feature>
<feature type="compositionally biased region" description="Basic and acidic residues" evidence="2">
    <location>
        <begin position="326"/>
        <end position="342"/>
    </location>
</feature>
<gene>
    <name evidence="4" type="ORF">KQI68_01555</name>
</gene>
<dbReference type="PANTHER" id="PTHR33392:SF6">
    <property type="entry name" value="POLYISOPRENYL-TEICHOIC ACID--PEPTIDOGLYCAN TEICHOIC ACID TRANSFERASE TAGU"/>
    <property type="match status" value="1"/>
</dbReference>
<evidence type="ECO:0000313" key="5">
    <source>
        <dbReference type="Proteomes" id="UP000783742"/>
    </source>
</evidence>
<comment type="caution">
    <text evidence="4">The sequence shown here is derived from an EMBL/GenBank/DDBJ whole genome shotgun (WGS) entry which is preliminary data.</text>
</comment>
<evidence type="ECO:0000259" key="3">
    <source>
        <dbReference type="Pfam" id="PF03816"/>
    </source>
</evidence>
<feature type="domain" description="Cell envelope-related transcriptional attenuator" evidence="3">
    <location>
        <begin position="83"/>
        <end position="232"/>
    </location>
</feature>
<sequence length="353" mass="40802">MKYIYRIFIFLTVVLLLGALGLTFMFMPRGEKLSENENTKREETIDEPRKASVFNEDKDIVNILLIGIDSSEVTYEVDEDSKRADTIMVLSIDPKINKVRLLSVPRDTRYKIKGYDNYRINAAYSRGGIELQVSSVEDLLGIDINHYITVNYEAVKELVDAIGGVEVYTPEYKYTDPSTIPPLVIDFEEGLHLLDGEESVKYLRIRKLYENQDLDRIKAQQGFIMALFDKMKNPKMILKLPKLISIANRHIETDLSYAELSYLAYYGLSLEKDDINMELLEGEMRKGSPLYYVDYDNAKYQARSFAKLRDNTEEISDENLTEEEREEKLKNEELRNRIDRESGGVSSSNEEDV</sequence>
<evidence type="ECO:0000256" key="1">
    <source>
        <dbReference type="ARBA" id="ARBA00006068"/>
    </source>
</evidence>
<proteinExistence type="inferred from homology"/>
<evidence type="ECO:0000313" key="4">
    <source>
        <dbReference type="EMBL" id="MBU5668518.1"/>
    </source>
</evidence>
<dbReference type="InterPro" id="IPR004474">
    <property type="entry name" value="LytR_CpsA_psr"/>
</dbReference>
<organism evidence="4 5">
    <name type="scientific">Peptoniphilus ovalis</name>
    <dbReference type="NCBI Taxonomy" id="2841503"/>
    <lineage>
        <taxon>Bacteria</taxon>
        <taxon>Bacillati</taxon>
        <taxon>Bacillota</taxon>
        <taxon>Tissierellia</taxon>
        <taxon>Tissierellales</taxon>
        <taxon>Peptoniphilaceae</taxon>
        <taxon>Peptoniphilus</taxon>
    </lineage>
</organism>
<accession>A0ABS6FGC5</accession>
<dbReference type="NCBIfam" id="TIGR00350">
    <property type="entry name" value="lytR_cpsA_psr"/>
    <property type="match status" value="1"/>
</dbReference>
<keyword evidence="5" id="KW-1185">Reference proteome</keyword>